<organism evidence="1">
    <name type="scientific">marine sediment metagenome</name>
    <dbReference type="NCBI Taxonomy" id="412755"/>
    <lineage>
        <taxon>unclassified sequences</taxon>
        <taxon>metagenomes</taxon>
        <taxon>ecological metagenomes</taxon>
    </lineage>
</organism>
<comment type="caution">
    <text evidence="1">The sequence shown here is derived from an EMBL/GenBank/DDBJ whole genome shotgun (WGS) entry which is preliminary data.</text>
</comment>
<reference evidence="1" key="1">
    <citation type="journal article" date="2014" name="Front. Microbiol.">
        <title>High frequency of phylogenetically diverse reductive dehalogenase-homologous genes in deep subseafloor sedimentary metagenomes.</title>
        <authorList>
            <person name="Kawai M."/>
            <person name="Futagami T."/>
            <person name="Toyoda A."/>
            <person name="Takaki Y."/>
            <person name="Nishi S."/>
            <person name="Hori S."/>
            <person name="Arai W."/>
            <person name="Tsubouchi T."/>
            <person name="Morono Y."/>
            <person name="Uchiyama I."/>
            <person name="Ito T."/>
            <person name="Fujiyama A."/>
            <person name="Inagaki F."/>
            <person name="Takami H."/>
        </authorList>
    </citation>
    <scope>NUCLEOTIDE SEQUENCE</scope>
    <source>
        <strain evidence="1">Expedition CK06-06</strain>
    </source>
</reference>
<dbReference type="EMBL" id="BARS01015441">
    <property type="protein sequence ID" value="GAF90498.1"/>
    <property type="molecule type" value="Genomic_DNA"/>
</dbReference>
<gene>
    <name evidence="1" type="ORF">S01H1_25550</name>
</gene>
<evidence type="ECO:0000313" key="1">
    <source>
        <dbReference type="EMBL" id="GAF90498.1"/>
    </source>
</evidence>
<name>X0TAJ2_9ZZZZ</name>
<feature type="non-terminal residue" evidence="1">
    <location>
        <position position="1"/>
    </location>
</feature>
<protein>
    <submittedName>
        <fullName evidence="1">Uncharacterized protein</fullName>
    </submittedName>
</protein>
<dbReference type="AlphaFoldDB" id="X0TAJ2"/>
<accession>X0TAJ2</accession>
<proteinExistence type="predicted"/>
<sequence>KGLYRVRTRLLNKRATPTMSYYSQKKDLYPKDMLKVSGKNAKVLAGGTLNDIYRDQVTYKQHRPELQFLFVPGFGKVEHQFLVEGKGEITLKYSSRFGGKITKTVELK</sequence>